<reference evidence="4" key="1">
    <citation type="submission" date="2016-10" db="EMBL/GenBank/DDBJ databases">
        <authorList>
            <person name="Varghese N."/>
            <person name="Submissions S."/>
        </authorList>
    </citation>
    <scope>NUCLEOTIDE SEQUENCE [LARGE SCALE GENOMIC DNA]</scope>
    <source>
        <strain evidence="4">DSM 44718</strain>
    </source>
</reference>
<evidence type="ECO:0000313" key="3">
    <source>
        <dbReference type="EMBL" id="SDZ43004.1"/>
    </source>
</evidence>
<dbReference type="Proteomes" id="UP000199632">
    <property type="component" value="Unassembled WGS sequence"/>
</dbReference>
<feature type="signal peptide" evidence="2">
    <location>
        <begin position="1"/>
        <end position="21"/>
    </location>
</feature>
<gene>
    <name evidence="3" type="ORF">SAMN05421684_4938</name>
</gene>
<keyword evidence="1" id="KW-0472">Membrane</keyword>
<keyword evidence="4" id="KW-1185">Reference proteome</keyword>
<evidence type="ECO:0008006" key="5">
    <source>
        <dbReference type="Google" id="ProtNLM"/>
    </source>
</evidence>
<feature type="transmembrane region" description="Helical" evidence="1">
    <location>
        <begin position="125"/>
        <end position="149"/>
    </location>
</feature>
<dbReference type="AlphaFoldDB" id="A0A1H3SYJ6"/>
<feature type="transmembrane region" description="Helical" evidence="1">
    <location>
        <begin position="94"/>
        <end position="113"/>
    </location>
</feature>
<keyword evidence="1" id="KW-0812">Transmembrane</keyword>
<sequence>MARLVRLGCCLVAVGATAAVAAGIASSGDPGRKLREGGWILALLLASYLFGFVAVTSPRCAAGGRVLLTAAAAGLATIAVAALLVVVAPPVPAGVGPAVLVVALGSVGAAALVQHRHGDRAAVLAGLLTATVSSLGIVMLVDVVATVGAPELIPALVPLSLPPATQLAESRIELVDPYLGLLLLGAVAAATLGVRAIRAAR</sequence>
<keyword evidence="2" id="KW-0732">Signal</keyword>
<feature type="transmembrane region" description="Helical" evidence="1">
    <location>
        <begin position="37"/>
        <end position="55"/>
    </location>
</feature>
<organism evidence="3 4">
    <name type="scientific">Asanoa ishikariensis</name>
    <dbReference type="NCBI Taxonomy" id="137265"/>
    <lineage>
        <taxon>Bacteria</taxon>
        <taxon>Bacillati</taxon>
        <taxon>Actinomycetota</taxon>
        <taxon>Actinomycetes</taxon>
        <taxon>Micromonosporales</taxon>
        <taxon>Micromonosporaceae</taxon>
        <taxon>Asanoa</taxon>
    </lineage>
</organism>
<dbReference type="EMBL" id="FNQB01000003">
    <property type="protein sequence ID" value="SDZ43004.1"/>
    <property type="molecule type" value="Genomic_DNA"/>
</dbReference>
<feature type="chain" id="PRO_5011610223" description="ABC-2 type transport system permease protein" evidence="2">
    <location>
        <begin position="22"/>
        <end position="201"/>
    </location>
</feature>
<feature type="transmembrane region" description="Helical" evidence="1">
    <location>
        <begin position="67"/>
        <end position="88"/>
    </location>
</feature>
<name>A0A1H3SYJ6_9ACTN</name>
<accession>A0A1H3SYJ6</accession>
<dbReference type="STRING" id="137265.SAMN05421684_4938"/>
<proteinExistence type="predicted"/>
<keyword evidence="1" id="KW-1133">Transmembrane helix</keyword>
<evidence type="ECO:0000256" key="2">
    <source>
        <dbReference type="SAM" id="SignalP"/>
    </source>
</evidence>
<protein>
    <recommendedName>
        <fullName evidence="5">ABC-2 type transport system permease protein</fullName>
    </recommendedName>
</protein>
<evidence type="ECO:0000256" key="1">
    <source>
        <dbReference type="SAM" id="Phobius"/>
    </source>
</evidence>
<evidence type="ECO:0000313" key="4">
    <source>
        <dbReference type="Proteomes" id="UP000199632"/>
    </source>
</evidence>
<feature type="transmembrane region" description="Helical" evidence="1">
    <location>
        <begin position="178"/>
        <end position="197"/>
    </location>
</feature>